<dbReference type="Gene3D" id="3.40.50.720">
    <property type="entry name" value="NAD(P)-binding Rossmann-like Domain"/>
    <property type="match status" value="2"/>
</dbReference>
<evidence type="ECO:0000259" key="6">
    <source>
        <dbReference type="Pfam" id="PF02826"/>
    </source>
</evidence>
<dbReference type="SUPFAM" id="SSF52283">
    <property type="entry name" value="Formate/glycerate dehydrogenase catalytic domain-like"/>
    <property type="match status" value="1"/>
</dbReference>
<dbReference type="PANTHER" id="PTHR46029">
    <property type="entry name" value="C-TERMINAL-BINDING PROTEIN"/>
    <property type="match status" value="1"/>
</dbReference>
<dbReference type="GO" id="GO:0016616">
    <property type="term" value="F:oxidoreductase activity, acting on the CH-OH group of donors, NAD or NADP as acceptor"/>
    <property type="evidence" value="ECO:0007669"/>
    <property type="project" value="InterPro"/>
</dbReference>
<reference evidence="7 8" key="1">
    <citation type="submission" date="2019-03" db="EMBL/GenBank/DDBJ databases">
        <title>Genomic Encyclopedia of Type Strains, Phase IV (KMG-IV): sequencing the most valuable type-strain genomes for metagenomic binning, comparative biology and taxonomic classification.</title>
        <authorList>
            <person name="Goeker M."/>
        </authorList>
    </citation>
    <scope>NUCLEOTIDE SEQUENCE [LARGE SCALE GENOMIC DNA]</scope>
    <source>
        <strain evidence="7 8">LX-B</strain>
    </source>
</reference>
<dbReference type="AlphaFoldDB" id="A0A4R1RAU4"/>
<dbReference type="GO" id="GO:0140297">
    <property type="term" value="F:DNA-binding transcription factor binding"/>
    <property type="evidence" value="ECO:0007669"/>
    <property type="project" value="TreeGrafter"/>
</dbReference>
<dbReference type="Proteomes" id="UP000295008">
    <property type="component" value="Unassembled WGS sequence"/>
</dbReference>
<feature type="domain" description="D-isomer specific 2-hydroxyacid dehydrogenase NAD-binding" evidence="6">
    <location>
        <begin position="114"/>
        <end position="291"/>
    </location>
</feature>
<dbReference type="GO" id="GO:0003714">
    <property type="term" value="F:transcription corepressor activity"/>
    <property type="evidence" value="ECO:0007669"/>
    <property type="project" value="InterPro"/>
</dbReference>
<name>A0A4R1RAU4_HYDET</name>
<dbReference type="InterPro" id="IPR043322">
    <property type="entry name" value="CtBP"/>
</dbReference>
<protein>
    <submittedName>
        <fullName evidence="7">D-3-phosphoglycerate dehydrogenase/C-terminal binding protein</fullName>
    </submittedName>
</protein>
<comment type="similarity">
    <text evidence="1 4">Belongs to the D-isomer specific 2-hydroxyacid dehydrogenase family.</text>
</comment>
<dbReference type="PANTHER" id="PTHR46029:SF7">
    <property type="entry name" value="C-TERMINAL-BINDING PROTEIN"/>
    <property type="match status" value="1"/>
</dbReference>
<dbReference type="PROSITE" id="PS00670">
    <property type="entry name" value="D_2_HYDROXYACID_DH_2"/>
    <property type="match status" value="1"/>
</dbReference>
<sequence length="328" mass="35692">MSTLFKVGVLDSVNSNAAEVKVEAQVLDGVAEVIRMEVAHESELPAAFDELDAVIIWHQVKLSRAALGRLKKCRIIVRNGVGFDNVDIQAAGEMGIAVCNVTDYGTEEVADHAIALALAQLRNLFPYVKQIRDGVWDWKSGEQTLRRFRKQVFGIIGLGRIGTAAALRAKAFGFKVLFYDPYLSMGVEKALGIERVETLPELLSQADVISLHCPLNQETRGMIGAEQFAQMKPGVFIVNTARGGTIDQTALKDAVKSGKVAGAGLDVLATEPPQDPELVGMEQILLTPHAAFYSKEAFHDCRSTAAVLVKKFLETGKILNLVNGEYLK</sequence>
<proteinExistence type="inferred from homology"/>
<dbReference type="InterPro" id="IPR036291">
    <property type="entry name" value="NAD(P)-bd_dom_sf"/>
</dbReference>
<dbReference type="RefSeq" id="WP_165908090.1">
    <property type="nucleotide sequence ID" value="NZ_SLUN01000023.1"/>
</dbReference>
<evidence type="ECO:0000256" key="3">
    <source>
        <dbReference type="ARBA" id="ARBA00023027"/>
    </source>
</evidence>
<dbReference type="InterPro" id="IPR006140">
    <property type="entry name" value="D-isomer_DH_NAD-bd"/>
</dbReference>
<dbReference type="GO" id="GO:0051287">
    <property type="term" value="F:NAD binding"/>
    <property type="evidence" value="ECO:0007669"/>
    <property type="project" value="InterPro"/>
</dbReference>
<evidence type="ECO:0000259" key="5">
    <source>
        <dbReference type="Pfam" id="PF00389"/>
    </source>
</evidence>
<comment type="caution">
    <text evidence="7">The sequence shown here is derived from an EMBL/GenBank/DDBJ whole genome shotgun (WGS) entry which is preliminary data.</text>
</comment>
<keyword evidence="2 4" id="KW-0560">Oxidoreductase</keyword>
<evidence type="ECO:0000256" key="4">
    <source>
        <dbReference type="RuleBase" id="RU003719"/>
    </source>
</evidence>
<dbReference type="GO" id="GO:0001221">
    <property type="term" value="F:transcription coregulator binding"/>
    <property type="evidence" value="ECO:0007669"/>
    <property type="project" value="TreeGrafter"/>
</dbReference>
<dbReference type="GO" id="GO:0006357">
    <property type="term" value="P:regulation of transcription by RNA polymerase II"/>
    <property type="evidence" value="ECO:0007669"/>
    <property type="project" value="TreeGrafter"/>
</dbReference>
<organism evidence="7 8">
    <name type="scientific">Hydrogenispora ethanolica</name>
    <dbReference type="NCBI Taxonomy" id="1082276"/>
    <lineage>
        <taxon>Bacteria</taxon>
        <taxon>Bacillati</taxon>
        <taxon>Bacillota</taxon>
        <taxon>Hydrogenispora</taxon>
    </lineage>
</organism>
<gene>
    <name evidence="7" type="ORF">EDC14_10239</name>
</gene>
<dbReference type="CDD" id="cd05299">
    <property type="entry name" value="CtBP_dh"/>
    <property type="match status" value="1"/>
</dbReference>
<dbReference type="Pfam" id="PF02826">
    <property type="entry name" value="2-Hacid_dh_C"/>
    <property type="match status" value="1"/>
</dbReference>
<evidence type="ECO:0000256" key="2">
    <source>
        <dbReference type="ARBA" id="ARBA00023002"/>
    </source>
</evidence>
<dbReference type="InterPro" id="IPR029753">
    <property type="entry name" value="D-isomer_DH_CS"/>
</dbReference>
<dbReference type="EMBL" id="SLUN01000023">
    <property type="protein sequence ID" value="TCL62730.1"/>
    <property type="molecule type" value="Genomic_DNA"/>
</dbReference>
<keyword evidence="8" id="KW-1185">Reference proteome</keyword>
<dbReference type="SUPFAM" id="SSF51735">
    <property type="entry name" value="NAD(P)-binding Rossmann-fold domains"/>
    <property type="match status" value="1"/>
</dbReference>
<dbReference type="InterPro" id="IPR051638">
    <property type="entry name" value="CTBP_dehydrogenase"/>
</dbReference>
<feature type="domain" description="D-isomer specific 2-hydroxyacid dehydrogenase catalytic" evidence="5">
    <location>
        <begin position="28"/>
        <end position="323"/>
    </location>
</feature>
<dbReference type="FunFam" id="3.40.50.720:FF:000203">
    <property type="entry name" value="D-3-phosphoglycerate dehydrogenase (SerA)"/>
    <property type="match status" value="1"/>
</dbReference>
<evidence type="ECO:0000313" key="7">
    <source>
        <dbReference type="EMBL" id="TCL62730.1"/>
    </source>
</evidence>
<dbReference type="InterPro" id="IPR006139">
    <property type="entry name" value="D-isomer_2_OHA_DH_cat_dom"/>
</dbReference>
<accession>A0A4R1RAU4</accession>
<dbReference type="Pfam" id="PF00389">
    <property type="entry name" value="2-Hacid_dh"/>
    <property type="match status" value="1"/>
</dbReference>
<evidence type="ECO:0000256" key="1">
    <source>
        <dbReference type="ARBA" id="ARBA00005854"/>
    </source>
</evidence>
<evidence type="ECO:0000313" key="8">
    <source>
        <dbReference type="Proteomes" id="UP000295008"/>
    </source>
</evidence>
<keyword evidence="3" id="KW-0520">NAD</keyword>